<dbReference type="AlphaFoldDB" id="A0A1I7Y708"/>
<feature type="region of interest" description="Disordered" evidence="1">
    <location>
        <begin position="1"/>
        <end position="22"/>
    </location>
</feature>
<dbReference type="InterPro" id="IPR040264">
    <property type="entry name" value="T15H9.4-like"/>
</dbReference>
<dbReference type="PANTHER" id="PTHR31327:SF3">
    <property type="entry name" value="PDZ DOMAIN-CONTAINING PROTEIN"/>
    <property type="match status" value="1"/>
</dbReference>
<evidence type="ECO:0000259" key="2">
    <source>
        <dbReference type="PROSITE" id="PS50106"/>
    </source>
</evidence>
<organism evidence="3 4">
    <name type="scientific">Steinernema glaseri</name>
    <dbReference type="NCBI Taxonomy" id="37863"/>
    <lineage>
        <taxon>Eukaryota</taxon>
        <taxon>Metazoa</taxon>
        <taxon>Ecdysozoa</taxon>
        <taxon>Nematoda</taxon>
        <taxon>Chromadorea</taxon>
        <taxon>Rhabditida</taxon>
        <taxon>Tylenchina</taxon>
        <taxon>Panagrolaimomorpha</taxon>
        <taxon>Strongyloidoidea</taxon>
        <taxon>Steinernematidae</taxon>
        <taxon>Steinernema</taxon>
    </lineage>
</organism>
<dbReference type="SUPFAM" id="SSF50156">
    <property type="entry name" value="PDZ domain-like"/>
    <property type="match status" value="2"/>
</dbReference>
<keyword evidence="3" id="KW-1185">Reference proteome</keyword>
<name>A0A1I7Y708_9BILA</name>
<dbReference type="PANTHER" id="PTHR31327">
    <property type="entry name" value="SPERM MEIOSIS PDZ DOMAIN CONTAINING PROTEINS-RELATED"/>
    <property type="match status" value="1"/>
</dbReference>
<dbReference type="Gene3D" id="2.30.42.10">
    <property type="match status" value="2"/>
</dbReference>
<evidence type="ECO:0000313" key="4">
    <source>
        <dbReference type="WBParaSite" id="L893_g13270.t1"/>
    </source>
</evidence>
<reference evidence="4" key="1">
    <citation type="submission" date="2016-11" db="UniProtKB">
        <authorList>
            <consortium name="WormBaseParasite"/>
        </authorList>
    </citation>
    <scope>IDENTIFICATION</scope>
</reference>
<proteinExistence type="predicted"/>
<feature type="domain" description="PDZ" evidence="2">
    <location>
        <begin position="139"/>
        <end position="196"/>
    </location>
</feature>
<dbReference type="Proteomes" id="UP000095287">
    <property type="component" value="Unplaced"/>
</dbReference>
<evidence type="ECO:0000256" key="1">
    <source>
        <dbReference type="SAM" id="MobiDB-lite"/>
    </source>
</evidence>
<evidence type="ECO:0000313" key="3">
    <source>
        <dbReference type="Proteomes" id="UP000095287"/>
    </source>
</evidence>
<dbReference type="PROSITE" id="PS50106">
    <property type="entry name" value="PDZ"/>
    <property type="match status" value="2"/>
</dbReference>
<protein>
    <submittedName>
        <fullName evidence="4">PDZ domain-containing protein</fullName>
    </submittedName>
</protein>
<dbReference type="SMART" id="SM00228">
    <property type="entry name" value="PDZ"/>
    <property type="match status" value="2"/>
</dbReference>
<feature type="domain" description="PDZ" evidence="2">
    <location>
        <begin position="24"/>
        <end position="101"/>
    </location>
</feature>
<feature type="compositionally biased region" description="Basic and acidic residues" evidence="1">
    <location>
        <begin position="10"/>
        <end position="20"/>
    </location>
</feature>
<dbReference type="InterPro" id="IPR036034">
    <property type="entry name" value="PDZ_sf"/>
</dbReference>
<dbReference type="WBParaSite" id="L893_g13270.t1">
    <property type="protein sequence ID" value="L893_g13270.t1"/>
    <property type="gene ID" value="L893_g13270"/>
</dbReference>
<sequence length="296" mass="32604">MTAETTAKSAKNDPGVEPKKQIPRIPVMEETVIVKKPLGLRIHKTGLVVTMVEPNAAANGKAFVGDNVVSIDNKPVSDFAQLTKVLREPAPTVPVKFHRNSFSYCRHLGTTVERLQLDKDVTKVTNRAIDLFQVTFRIKSTLAVDYASLIGLSVKYDARERVTVASVDPGSVSAIHLRPGDVIRDVNDNPIASKTMLLYHIMESMWEDGTARLTIESAAGGDDAYRDQIEMSQDVLDIAAKQIQQFKALTAKPKPICSKEKATKARVSISRTERVEVEIDADHDPTKLKSCKNAKN</sequence>
<accession>A0A1I7Y708</accession>
<dbReference type="InterPro" id="IPR001478">
    <property type="entry name" value="PDZ"/>
</dbReference>